<protein>
    <submittedName>
        <fullName evidence="1">Uncharacterized protein</fullName>
    </submittedName>
</protein>
<accession>A0A8B6HSX9</accession>
<reference evidence="1" key="1">
    <citation type="submission" date="2018-11" db="EMBL/GenBank/DDBJ databases">
        <authorList>
            <person name="Alioto T."/>
            <person name="Alioto T."/>
        </authorList>
    </citation>
    <scope>NUCLEOTIDE SEQUENCE</scope>
</reference>
<sequence>QDFSEGYIMSPDSTKPDLTLIFRANYVYKNRLPYTAKKVTVAPIVAINEDPEILRIRDVNVNMISWLNVQKQTSSPVASSTASPVNIDNNMFIDSSLDTSEDSKIQTMLKQENQRLMDIISGTIPNSKSPAPLLPDDCQLVAKAVEETLSNTDVVTSDTSIAGFAGSNELMQNVYTTTQKHPFQMDQLNSVNRSTSAIVSSLDKNLNYIFVDNRENLQEPLSRVTVEEELRTKYDTYYKDRYETDVGNEEGFQQLVDTVYQQRQFKRKTQESRINVVSYAKCSFKLIDQKLTDNYFK</sequence>
<proteinExistence type="predicted"/>
<gene>
    <name evidence="1" type="ORF">MGAL_10B034892</name>
</gene>
<dbReference type="EMBL" id="UYJE01010502">
    <property type="protein sequence ID" value="VDI83776.1"/>
    <property type="molecule type" value="Genomic_DNA"/>
</dbReference>
<dbReference type="Proteomes" id="UP000596742">
    <property type="component" value="Unassembled WGS sequence"/>
</dbReference>
<keyword evidence="2" id="KW-1185">Reference proteome</keyword>
<dbReference type="AlphaFoldDB" id="A0A8B6HSX9"/>
<evidence type="ECO:0000313" key="2">
    <source>
        <dbReference type="Proteomes" id="UP000596742"/>
    </source>
</evidence>
<organism evidence="1 2">
    <name type="scientific">Mytilus galloprovincialis</name>
    <name type="common">Mediterranean mussel</name>
    <dbReference type="NCBI Taxonomy" id="29158"/>
    <lineage>
        <taxon>Eukaryota</taxon>
        <taxon>Metazoa</taxon>
        <taxon>Spiralia</taxon>
        <taxon>Lophotrochozoa</taxon>
        <taxon>Mollusca</taxon>
        <taxon>Bivalvia</taxon>
        <taxon>Autobranchia</taxon>
        <taxon>Pteriomorphia</taxon>
        <taxon>Mytilida</taxon>
        <taxon>Mytiloidea</taxon>
        <taxon>Mytilidae</taxon>
        <taxon>Mytilinae</taxon>
        <taxon>Mytilus</taxon>
    </lineage>
</organism>
<comment type="caution">
    <text evidence="1">The sequence shown here is derived from an EMBL/GenBank/DDBJ whole genome shotgun (WGS) entry which is preliminary data.</text>
</comment>
<feature type="non-terminal residue" evidence="1">
    <location>
        <position position="1"/>
    </location>
</feature>
<name>A0A8B6HSX9_MYTGA</name>
<evidence type="ECO:0000313" key="1">
    <source>
        <dbReference type="EMBL" id="VDI83776.1"/>
    </source>
</evidence>